<evidence type="ECO:0000313" key="10">
    <source>
        <dbReference type="RefSeq" id="XP_002736191.1"/>
    </source>
</evidence>
<keyword evidence="3" id="KW-0378">Hydrolase</keyword>
<keyword evidence="6" id="KW-1015">Disulfide bond</keyword>
<gene>
    <name evidence="10" type="primary">LOC100368679</name>
</gene>
<sequence length="367" mass="41147">MVDIVCRSIRLTCTYCVVLVLCYLPCAIQYDVQPGNIDEDVQFKEFILKHRKPYIAGTTEYEHRFRVFQQSLHRIRKRISLSRQLNDTAVYGITQFSDLTPDEFQQMYLTLRPSKSSQIPVSLVQFPSAFNSSNVPPDMPKKYDLRDKSAVSAVKDQGSCGGCWSFSTVQGMETKWVLNGGKMTELSVQQLIDCDTSSSGCAGGDTCIAMAWLKTKNVGLITSHNYPFTGHTGECRIKNYTEGVHLKDFTCKEYIGKEDKMVENLYYNGSLVVALNARSWQDYLGGIIQHHCSAGFNNHAVQIVGCNKHKSSSSDMFHLFPVGPVPYYVVRNTWGLKFGLQGYLNIKIGDNVCGIASRVSTVETVKT</sequence>
<dbReference type="Gene3D" id="3.90.70.10">
    <property type="entry name" value="Cysteine proteinases"/>
    <property type="match status" value="1"/>
</dbReference>
<dbReference type="InterPro" id="IPR013128">
    <property type="entry name" value="Peptidase_C1A"/>
</dbReference>
<proteinExistence type="inferred from homology"/>
<evidence type="ECO:0000256" key="4">
    <source>
        <dbReference type="ARBA" id="ARBA00022807"/>
    </source>
</evidence>
<dbReference type="PROSITE" id="PS00139">
    <property type="entry name" value="THIOL_PROTEASE_CYS"/>
    <property type="match status" value="1"/>
</dbReference>
<dbReference type="InterPro" id="IPR039417">
    <property type="entry name" value="Peptidase_C1A_papain-like"/>
</dbReference>
<evidence type="ECO:0000259" key="7">
    <source>
        <dbReference type="SMART" id="SM00645"/>
    </source>
</evidence>
<dbReference type="SUPFAM" id="SSF54001">
    <property type="entry name" value="Cysteine proteinases"/>
    <property type="match status" value="1"/>
</dbReference>
<feature type="domain" description="Peptidase C1A papain C-terminal" evidence="7">
    <location>
        <begin position="139"/>
        <end position="363"/>
    </location>
</feature>
<accession>A0ABM0GS68</accession>
<dbReference type="InterPro" id="IPR000668">
    <property type="entry name" value="Peptidase_C1A_C"/>
</dbReference>
<dbReference type="PROSITE" id="PS00639">
    <property type="entry name" value="THIOL_PROTEASE_HIS"/>
    <property type="match status" value="1"/>
</dbReference>
<dbReference type="InterPro" id="IPR000169">
    <property type="entry name" value="Pept_cys_AS"/>
</dbReference>
<dbReference type="InterPro" id="IPR038765">
    <property type="entry name" value="Papain-like_cys_pep_sf"/>
</dbReference>
<dbReference type="PANTHER" id="PTHR12411">
    <property type="entry name" value="CYSTEINE PROTEASE FAMILY C1-RELATED"/>
    <property type="match status" value="1"/>
</dbReference>
<name>A0ABM0GS68_SACKO</name>
<evidence type="ECO:0000256" key="3">
    <source>
        <dbReference type="ARBA" id="ARBA00022801"/>
    </source>
</evidence>
<reference evidence="10" key="1">
    <citation type="submission" date="2025-08" db="UniProtKB">
        <authorList>
            <consortium name="RefSeq"/>
        </authorList>
    </citation>
    <scope>IDENTIFICATION</scope>
    <source>
        <tissue evidence="10">Testes</tissue>
    </source>
</reference>
<evidence type="ECO:0000256" key="6">
    <source>
        <dbReference type="ARBA" id="ARBA00023157"/>
    </source>
</evidence>
<dbReference type="CDD" id="cd02248">
    <property type="entry name" value="Peptidase_C1A"/>
    <property type="match status" value="1"/>
</dbReference>
<dbReference type="SMART" id="SM00848">
    <property type="entry name" value="Inhibitor_I29"/>
    <property type="match status" value="1"/>
</dbReference>
<evidence type="ECO:0000256" key="1">
    <source>
        <dbReference type="ARBA" id="ARBA00008455"/>
    </source>
</evidence>
<dbReference type="GeneID" id="100368679"/>
<keyword evidence="5" id="KW-0865">Zymogen</keyword>
<comment type="similarity">
    <text evidence="1">Belongs to the peptidase C1 family.</text>
</comment>
<keyword evidence="4" id="KW-0788">Thiol protease</keyword>
<evidence type="ECO:0000313" key="9">
    <source>
        <dbReference type="Proteomes" id="UP000694865"/>
    </source>
</evidence>
<dbReference type="Pfam" id="PF08246">
    <property type="entry name" value="Inhibitor_I29"/>
    <property type="match status" value="1"/>
</dbReference>
<evidence type="ECO:0000259" key="8">
    <source>
        <dbReference type="SMART" id="SM00848"/>
    </source>
</evidence>
<evidence type="ECO:0000256" key="5">
    <source>
        <dbReference type="ARBA" id="ARBA00023145"/>
    </source>
</evidence>
<dbReference type="SMART" id="SM00645">
    <property type="entry name" value="Pept_C1"/>
    <property type="match status" value="1"/>
</dbReference>
<keyword evidence="9" id="KW-1185">Reference proteome</keyword>
<dbReference type="RefSeq" id="XP_002736191.1">
    <property type="nucleotide sequence ID" value="XM_002736145.1"/>
</dbReference>
<dbReference type="InterPro" id="IPR013201">
    <property type="entry name" value="Prot_inhib_I29"/>
</dbReference>
<evidence type="ECO:0000256" key="2">
    <source>
        <dbReference type="ARBA" id="ARBA00022670"/>
    </source>
</evidence>
<dbReference type="Proteomes" id="UP000694865">
    <property type="component" value="Unplaced"/>
</dbReference>
<protein>
    <submittedName>
        <fullName evidence="10">Cathepsin O-like</fullName>
    </submittedName>
</protein>
<keyword evidence="2" id="KW-0645">Protease</keyword>
<feature type="domain" description="Cathepsin propeptide inhibitor" evidence="8">
    <location>
        <begin position="43"/>
        <end position="104"/>
    </location>
</feature>
<organism evidence="9 10">
    <name type="scientific">Saccoglossus kowalevskii</name>
    <name type="common">Acorn worm</name>
    <dbReference type="NCBI Taxonomy" id="10224"/>
    <lineage>
        <taxon>Eukaryota</taxon>
        <taxon>Metazoa</taxon>
        <taxon>Hemichordata</taxon>
        <taxon>Enteropneusta</taxon>
        <taxon>Harrimaniidae</taxon>
        <taxon>Saccoglossus</taxon>
    </lineage>
</organism>
<dbReference type="Pfam" id="PF00112">
    <property type="entry name" value="Peptidase_C1"/>
    <property type="match status" value="1"/>
</dbReference>
<dbReference type="InterPro" id="IPR025660">
    <property type="entry name" value="Pept_his_AS"/>
</dbReference>